<evidence type="ECO:0000313" key="6">
    <source>
        <dbReference type="EMBL" id="OIT02133.1"/>
    </source>
</evidence>
<dbReference type="STRING" id="49451.A0A1J6IAT1"/>
<keyword evidence="7" id="KW-1185">Reference proteome</keyword>
<evidence type="ECO:0000313" key="7">
    <source>
        <dbReference type="Proteomes" id="UP000187609"/>
    </source>
</evidence>
<keyword evidence="3" id="KW-0963">Cytoplasm</keyword>
<evidence type="ECO:0000256" key="4">
    <source>
        <dbReference type="ARBA" id="ARBA00022553"/>
    </source>
</evidence>
<evidence type="ECO:0000256" key="3">
    <source>
        <dbReference type="ARBA" id="ARBA00022490"/>
    </source>
</evidence>
<evidence type="ECO:0000256" key="5">
    <source>
        <dbReference type="SAM" id="MobiDB-lite"/>
    </source>
</evidence>
<comment type="subcellular location">
    <subcellularLocation>
        <location evidence="1">Cytoplasm</location>
    </subcellularLocation>
</comment>
<organism evidence="6 7">
    <name type="scientific">Nicotiana attenuata</name>
    <name type="common">Coyote tobacco</name>
    <dbReference type="NCBI Taxonomy" id="49451"/>
    <lineage>
        <taxon>Eukaryota</taxon>
        <taxon>Viridiplantae</taxon>
        <taxon>Streptophyta</taxon>
        <taxon>Embryophyta</taxon>
        <taxon>Tracheophyta</taxon>
        <taxon>Spermatophyta</taxon>
        <taxon>Magnoliopsida</taxon>
        <taxon>eudicotyledons</taxon>
        <taxon>Gunneridae</taxon>
        <taxon>Pentapetalae</taxon>
        <taxon>asterids</taxon>
        <taxon>lamiids</taxon>
        <taxon>Solanales</taxon>
        <taxon>Solanaceae</taxon>
        <taxon>Nicotianoideae</taxon>
        <taxon>Nicotianeae</taxon>
        <taxon>Nicotiana</taxon>
    </lineage>
</organism>
<feature type="region of interest" description="Disordered" evidence="5">
    <location>
        <begin position="450"/>
        <end position="474"/>
    </location>
</feature>
<gene>
    <name evidence="6" type="ORF">A4A49_16158</name>
</gene>
<dbReference type="EMBL" id="MJEQ01037188">
    <property type="protein sequence ID" value="OIT02133.1"/>
    <property type="molecule type" value="Genomic_DNA"/>
</dbReference>
<dbReference type="Pfam" id="PF10248">
    <property type="entry name" value="Mlf1IP"/>
    <property type="match status" value="2"/>
</dbReference>
<feature type="region of interest" description="Disordered" evidence="5">
    <location>
        <begin position="275"/>
        <end position="308"/>
    </location>
</feature>
<dbReference type="GO" id="GO:0005737">
    <property type="term" value="C:cytoplasm"/>
    <property type="evidence" value="ECO:0007669"/>
    <property type="project" value="UniProtKB-SubCell"/>
</dbReference>
<dbReference type="PANTHER" id="PTHR13105">
    <property type="entry name" value="MYELOID LEUKEMIA FACTOR"/>
    <property type="match status" value="1"/>
</dbReference>
<sequence length="474" mass="52607">MAKLFGGKDPFNDPFFTEPFGGLFGWNDPYDGQQGSRKQITIEELNPEGDGDHTQESSEPRKDLVVKNKKPSKKSNGSHSFSYRRVAYGGLNGMYYTCSEGRMSGPDGVVLAEMKEEDKTIGESLHTISKGIHNKGHSVIKKHGSDGREDTLQTLHNLNEDELGDFEQNWKANADKHLPGWDKGFSLLENQGSISSLWDEFANWRGLGGWSLPALEYYGNAGPVEQTVSMAKLFGGKDPFNDPFFTEPFGGLFGWNDPYDGQQGSRKQITIEELNPEGDGDHTQESSEPRKDLVVKNKKPSKKSNGSHSFSYRRVAYGGLNGMYYTCSEGRMSGPDGVVLAEMKEEDKTIGESLHTISKGIHNKGHSVTKKHGSDGREDTLQTLHNLNEDELGDFEQNWKANADKHLPGWDKGFSLLENQGSISSLWDEFANWRGLGGWSLPALEYYGNAGPVEQTGVSGEDSSRRARRRVPVE</sequence>
<evidence type="ECO:0000256" key="1">
    <source>
        <dbReference type="ARBA" id="ARBA00004496"/>
    </source>
</evidence>
<dbReference type="InterPro" id="IPR019376">
    <property type="entry name" value="Myeloid_leukemia_factor"/>
</dbReference>
<comment type="similarity">
    <text evidence="2">Belongs to the MLF family.</text>
</comment>
<evidence type="ECO:0000256" key="2">
    <source>
        <dbReference type="ARBA" id="ARBA00008332"/>
    </source>
</evidence>
<keyword evidence="4" id="KW-0597">Phosphoprotein</keyword>
<proteinExistence type="inferred from homology"/>
<feature type="region of interest" description="Disordered" evidence="5">
    <location>
        <begin position="44"/>
        <end position="79"/>
    </location>
</feature>
<comment type="caution">
    <text evidence="6">The sequence shown here is derived from an EMBL/GenBank/DDBJ whole genome shotgun (WGS) entry which is preliminary data.</text>
</comment>
<dbReference type="Gramene" id="OIT02133">
    <property type="protein sequence ID" value="OIT02133"/>
    <property type="gene ID" value="A4A49_16158"/>
</dbReference>
<dbReference type="OMA" id="YICSEGK"/>
<accession>A0A1J6IAT1</accession>
<feature type="compositionally biased region" description="Basic and acidic residues" evidence="5">
    <location>
        <begin position="279"/>
        <end position="295"/>
    </location>
</feature>
<feature type="compositionally biased region" description="Basic and acidic residues" evidence="5">
    <location>
        <begin position="50"/>
        <end position="66"/>
    </location>
</feature>
<name>A0A1J6IAT1_NICAT</name>
<reference evidence="6" key="1">
    <citation type="submission" date="2016-11" db="EMBL/GenBank/DDBJ databases">
        <title>The genome of Nicotiana attenuata.</title>
        <authorList>
            <person name="Xu S."/>
            <person name="Brockmoeller T."/>
            <person name="Gaquerel E."/>
            <person name="Navarro A."/>
            <person name="Kuhl H."/>
            <person name="Gase K."/>
            <person name="Ling Z."/>
            <person name="Zhou W."/>
            <person name="Kreitzer C."/>
            <person name="Stanke M."/>
            <person name="Tang H."/>
            <person name="Lyons E."/>
            <person name="Pandey P."/>
            <person name="Pandey S.P."/>
            <person name="Timmermann B."/>
            <person name="Baldwin I.T."/>
        </authorList>
    </citation>
    <scope>NUCLEOTIDE SEQUENCE [LARGE SCALE GENOMIC DNA]</scope>
    <source>
        <strain evidence="6">UT</strain>
    </source>
</reference>
<dbReference type="AlphaFoldDB" id="A0A1J6IAT1"/>
<protein>
    <submittedName>
        <fullName evidence="6">Uncharacterized protein</fullName>
    </submittedName>
</protein>
<dbReference type="Proteomes" id="UP000187609">
    <property type="component" value="Unassembled WGS sequence"/>
</dbReference>